<dbReference type="PROSITE" id="PS50883">
    <property type="entry name" value="EAL"/>
    <property type="match status" value="1"/>
</dbReference>
<organism evidence="2 3">
    <name type="scientific">Catenuloplanes nepalensis</name>
    <dbReference type="NCBI Taxonomy" id="587533"/>
    <lineage>
        <taxon>Bacteria</taxon>
        <taxon>Bacillati</taxon>
        <taxon>Actinomycetota</taxon>
        <taxon>Actinomycetes</taxon>
        <taxon>Micromonosporales</taxon>
        <taxon>Micromonosporaceae</taxon>
        <taxon>Catenuloplanes</taxon>
    </lineage>
</organism>
<sequence length="100" mass="10727">MAQIAWIVQYLTRLPVDVLEIDRSFVSQLDSTPSGAAVAEAVIRLSQVLGLRTVAEGIETPAQATELQLLGCTHGQGYLFARPLPATDLNEMMGTTTIKG</sequence>
<dbReference type="EMBL" id="JAUSRA010000001">
    <property type="protein sequence ID" value="MDP9793467.1"/>
    <property type="molecule type" value="Genomic_DNA"/>
</dbReference>
<dbReference type="Gene3D" id="3.20.20.450">
    <property type="entry name" value="EAL domain"/>
    <property type="match status" value="1"/>
</dbReference>
<evidence type="ECO:0000259" key="1">
    <source>
        <dbReference type="PROSITE" id="PS50883"/>
    </source>
</evidence>
<dbReference type="InterPro" id="IPR050706">
    <property type="entry name" value="Cyclic-di-GMP_PDE-like"/>
</dbReference>
<dbReference type="PANTHER" id="PTHR33121:SF70">
    <property type="entry name" value="SIGNALING PROTEIN YKOW"/>
    <property type="match status" value="1"/>
</dbReference>
<dbReference type="SUPFAM" id="SSF141868">
    <property type="entry name" value="EAL domain-like"/>
    <property type="match status" value="1"/>
</dbReference>
<comment type="caution">
    <text evidence="2">The sequence shown here is derived from an EMBL/GenBank/DDBJ whole genome shotgun (WGS) entry which is preliminary data.</text>
</comment>
<dbReference type="InterPro" id="IPR035919">
    <property type="entry name" value="EAL_sf"/>
</dbReference>
<dbReference type="CDD" id="cd01948">
    <property type="entry name" value="EAL"/>
    <property type="match status" value="1"/>
</dbReference>
<feature type="domain" description="EAL" evidence="1">
    <location>
        <begin position="1"/>
        <end position="97"/>
    </location>
</feature>
<dbReference type="InterPro" id="IPR001633">
    <property type="entry name" value="EAL_dom"/>
</dbReference>
<evidence type="ECO:0000313" key="3">
    <source>
        <dbReference type="Proteomes" id="UP001240984"/>
    </source>
</evidence>
<proteinExistence type="predicted"/>
<dbReference type="Pfam" id="PF00563">
    <property type="entry name" value="EAL"/>
    <property type="match status" value="1"/>
</dbReference>
<protein>
    <submittedName>
        <fullName evidence="2">EAL domain-containing protein (Putative c-di-GMP-specific phosphodiesterase class I)</fullName>
    </submittedName>
</protein>
<dbReference type="RefSeq" id="WP_306828513.1">
    <property type="nucleotide sequence ID" value="NZ_JAUSRA010000001.1"/>
</dbReference>
<gene>
    <name evidence="2" type="ORF">J2S43_001979</name>
</gene>
<keyword evidence="3" id="KW-1185">Reference proteome</keyword>
<dbReference type="PANTHER" id="PTHR33121">
    <property type="entry name" value="CYCLIC DI-GMP PHOSPHODIESTERASE PDEF"/>
    <property type="match status" value="1"/>
</dbReference>
<reference evidence="2 3" key="1">
    <citation type="submission" date="2023-07" db="EMBL/GenBank/DDBJ databases">
        <title>Sequencing the genomes of 1000 actinobacteria strains.</title>
        <authorList>
            <person name="Klenk H.-P."/>
        </authorList>
    </citation>
    <scope>NUCLEOTIDE SEQUENCE [LARGE SCALE GENOMIC DNA]</scope>
    <source>
        <strain evidence="2 3">DSM 44710</strain>
    </source>
</reference>
<name>A0ABT9MPY9_9ACTN</name>
<dbReference type="Proteomes" id="UP001240984">
    <property type="component" value="Unassembled WGS sequence"/>
</dbReference>
<evidence type="ECO:0000313" key="2">
    <source>
        <dbReference type="EMBL" id="MDP9793467.1"/>
    </source>
</evidence>
<accession>A0ABT9MPY9</accession>